<comment type="caution">
    <text evidence="1">The sequence shown here is derived from an EMBL/GenBank/DDBJ whole genome shotgun (WGS) entry which is preliminary data.</text>
</comment>
<evidence type="ECO:0000313" key="2">
    <source>
        <dbReference type="Proteomes" id="UP001254832"/>
    </source>
</evidence>
<dbReference type="EMBL" id="JAVDTR010000015">
    <property type="protein sequence ID" value="MDR6726199.1"/>
    <property type="molecule type" value="Genomic_DNA"/>
</dbReference>
<dbReference type="Proteomes" id="UP001254832">
    <property type="component" value="Unassembled WGS sequence"/>
</dbReference>
<proteinExistence type="predicted"/>
<gene>
    <name evidence="1" type="ORF">J2W91_004705</name>
</gene>
<sequence>MKRMSISELNEILVKATLSARQEAQNNGVPIVYEENEKMIKEYPDGRKTEIIYDEQGNKEEIEYHE</sequence>
<dbReference type="AlphaFoldDB" id="A0AAP5LT25"/>
<evidence type="ECO:0000313" key="1">
    <source>
        <dbReference type="EMBL" id="MDR6726199.1"/>
    </source>
</evidence>
<organism evidence="1 2">
    <name type="scientific">Paenibacillus amylolyticus</name>
    <dbReference type="NCBI Taxonomy" id="1451"/>
    <lineage>
        <taxon>Bacteria</taxon>
        <taxon>Bacillati</taxon>
        <taxon>Bacillota</taxon>
        <taxon>Bacilli</taxon>
        <taxon>Bacillales</taxon>
        <taxon>Paenibacillaceae</taxon>
        <taxon>Paenibacillus</taxon>
    </lineage>
</organism>
<protein>
    <submittedName>
        <fullName evidence="1">Uncharacterized protein</fullName>
    </submittedName>
</protein>
<name>A0AAP5LT25_PAEAM</name>
<reference evidence="1" key="1">
    <citation type="submission" date="2023-07" db="EMBL/GenBank/DDBJ databases">
        <title>Sorghum-associated microbial communities from plants grown in Nebraska, USA.</title>
        <authorList>
            <person name="Schachtman D."/>
        </authorList>
    </citation>
    <scope>NUCLEOTIDE SEQUENCE</scope>
    <source>
        <strain evidence="1">BE80</strain>
    </source>
</reference>
<accession>A0AAP5LT25</accession>